<evidence type="ECO:0000313" key="1">
    <source>
        <dbReference type="EMBL" id="AZK48862.1"/>
    </source>
</evidence>
<protein>
    <submittedName>
        <fullName evidence="1">Uncharacterized protein</fullName>
    </submittedName>
</protein>
<proteinExistence type="predicted"/>
<evidence type="ECO:0000313" key="2">
    <source>
        <dbReference type="Proteomes" id="UP000273145"/>
    </source>
</evidence>
<dbReference type="Proteomes" id="UP000273145">
    <property type="component" value="Chromosome"/>
</dbReference>
<dbReference type="KEGG" id="plen:EIM92_05105"/>
<accession>A0A3S8S0W0</accession>
<dbReference type="AlphaFoldDB" id="A0A3S8S0W0"/>
<sequence length="282" mass="31650">MKIYGSTQQDINLYTISKKQADKPALITGTIPELSHDTDSLEISPAARQLAASDVVHHSAKYFGTVQINDSLNRLLKDQPSEVEEAVYGIIQSNFITDITGEEERAVLLELGLTQAKYIADNYMNDDDAAEFMNTIRQIGAISQTRTIDPDTNEIRYITPPQRPIGAPEDYINLTEMMQRFEPETLSKLQEAIVNGKDWGSILSTFATNASTRNDWVQEYKEEAAEQVWDIIGENRFGNASTASLTEFVGDINDIIAYTGFKNTPLITENLEIFTRSLEIRK</sequence>
<gene>
    <name evidence="1" type="ORF">EIM92_05105</name>
</gene>
<reference evidence="1 2" key="1">
    <citation type="submission" date="2018-11" db="EMBL/GenBank/DDBJ databases">
        <title>Genome sequencing of Paenibacillus lentus DSM25539(T).</title>
        <authorList>
            <person name="Kook J.-K."/>
            <person name="Park S.-N."/>
            <person name="Lim Y.K."/>
        </authorList>
    </citation>
    <scope>NUCLEOTIDE SEQUENCE [LARGE SCALE GENOMIC DNA]</scope>
    <source>
        <strain evidence="1 2">DSM 25539</strain>
    </source>
</reference>
<keyword evidence="2" id="KW-1185">Reference proteome</keyword>
<dbReference type="EMBL" id="CP034248">
    <property type="protein sequence ID" value="AZK48862.1"/>
    <property type="molecule type" value="Genomic_DNA"/>
</dbReference>
<organism evidence="1 2">
    <name type="scientific">Paenibacillus lentus</name>
    <dbReference type="NCBI Taxonomy" id="1338368"/>
    <lineage>
        <taxon>Bacteria</taxon>
        <taxon>Bacillati</taxon>
        <taxon>Bacillota</taxon>
        <taxon>Bacilli</taxon>
        <taxon>Bacillales</taxon>
        <taxon>Paenibacillaceae</taxon>
        <taxon>Paenibacillus</taxon>
    </lineage>
</organism>
<dbReference type="OrthoDB" id="2627141at2"/>
<name>A0A3S8S0W0_9BACL</name>
<dbReference type="RefSeq" id="WP_125085006.1">
    <property type="nucleotide sequence ID" value="NZ_CP034248.1"/>
</dbReference>